<keyword evidence="5" id="KW-1185">Reference proteome</keyword>
<dbReference type="PROSITE" id="PS50006">
    <property type="entry name" value="FHA_DOMAIN"/>
    <property type="match status" value="1"/>
</dbReference>
<dbReference type="InterPro" id="IPR000253">
    <property type="entry name" value="FHA_dom"/>
</dbReference>
<feature type="domain" description="G-patch" evidence="3">
    <location>
        <begin position="297"/>
        <end position="348"/>
    </location>
</feature>
<reference evidence="4 5" key="1">
    <citation type="submission" date="2020-07" db="EMBL/GenBank/DDBJ databases">
        <title>Comparative genomics of pyrophilous fungi reveals a link between fire events and developmental genes.</title>
        <authorList>
            <consortium name="DOE Joint Genome Institute"/>
            <person name="Steindorff A.S."/>
            <person name="Carver A."/>
            <person name="Calhoun S."/>
            <person name="Stillman K."/>
            <person name="Liu H."/>
            <person name="Lipzen A."/>
            <person name="Pangilinan J."/>
            <person name="Labutti K."/>
            <person name="Bruns T.D."/>
            <person name="Grigoriev I.V."/>
        </authorList>
    </citation>
    <scope>NUCLEOTIDE SEQUENCE [LARGE SCALE GENOMIC DNA]</scope>
    <source>
        <strain evidence="4 5">CBS 144469</strain>
    </source>
</reference>
<protein>
    <submittedName>
        <fullName evidence="4">Angiogenic factor with G patch and FHA domains 1</fullName>
    </submittedName>
</protein>
<dbReference type="PANTHER" id="PTHR23106:SF24">
    <property type="entry name" value="ANGIOGENIC FACTOR WITH G PATCH AND FHA DOMAINS 1"/>
    <property type="match status" value="1"/>
</dbReference>
<accession>A0A8H6I1M1</accession>
<name>A0A8H6I1M1_9AGAR</name>
<dbReference type="PROSITE" id="PS50174">
    <property type="entry name" value="G_PATCH"/>
    <property type="match status" value="1"/>
</dbReference>
<dbReference type="Pfam" id="PF01585">
    <property type="entry name" value="G-patch"/>
    <property type="match status" value="1"/>
</dbReference>
<proteinExistence type="predicted"/>
<dbReference type="SMART" id="SM00443">
    <property type="entry name" value="G_patch"/>
    <property type="match status" value="1"/>
</dbReference>
<evidence type="ECO:0000313" key="5">
    <source>
        <dbReference type="Proteomes" id="UP000521943"/>
    </source>
</evidence>
<dbReference type="PANTHER" id="PTHR23106">
    <property type="entry name" value="ANGIOGENIC FACTOR WITH G PATCH AND FHA DOMAINS 1"/>
    <property type="match status" value="1"/>
</dbReference>
<dbReference type="InterPro" id="IPR008984">
    <property type="entry name" value="SMAD_FHA_dom_sf"/>
</dbReference>
<dbReference type="InterPro" id="IPR000467">
    <property type="entry name" value="G_patch_dom"/>
</dbReference>
<feature type="compositionally biased region" description="Polar residues" evidence="1">
    <location>
        <begin position="335"/>
        <end position="350"/>
    </location>
</feature>
<dbReference type="Gene3D" id="2.60.200.20">
    <property type="match status" value="1"/>
</dbReference>
<dbReference type="Pfam" id="PF00498">
    <property type="entry name" value="FHA"/>
    <property type="match status" value="1"/>
</dbReference>
<feature type="region of interest" description="Disordered" evidence="1">
    <location>
        <begin position="261"/>
        <end position="298"/>
    </location>
</feature>
<feature type="region of interest" description="Disordered" evidence="1">
    <location>
        <begin position="28"/>
        <end position="53"/>
    </location>
</feature>
<evidence type="ECO:0000256" key="1">
    <source>
        <dbReference type="SAM" id="MobiDB-lite"/>
    </source>
</evidence>
<organism evidence="4 5">
    <name type="scientific">Ephemerocybe angulata</name>
    <dbReference type="NCBI Taxonomy" id="980116"/>
    <lineage>
        <taxon>Eukaryota</taxon>
        <taxon>Fungi</taxon>
        <taxon>Dikarya</taxon>
        <taxon>Basidiomycota</taxon>
        <taxon>Agaricomycotina</taxon>
        <taxon>Agaricomycetes</taxon>
        <taxon>Agaricomycetidae</taxon>
        <taxon>Agaricales</taxon>
        <taxon>Agaricineae</taxon>
        <taxon>Psathyrellaceae</taxon>
        <taxon>Ephemerocybe</taxon>
    </lineage>
</organism>
<sequence length="350" mass="38355">MSRNSFGNLLSVRIGRKMWDSPAQYTCEPPPNDYDPSFEWPGPVDEQGEMEEDDFQSVTGTTSTSFLRLVVVQSSILSKKHRLAILTGYPEVQFGRDKPTSDSVTPRIRLREMEVSKIHATAYWDGAKKEWALVDMGSMHGTFLTQAESPGSLEPSASAVRLSRPRVASLPHPLHHMDLVAIGSTTFEVHIHTDDLACSATPKVTEPMGRGDNFLHSKANPKKSLAMLKSSLLQQHSYPSGTASSSTYTDRADRRRRMYGSLPPVGAQQQQTPTPRVRPVEPPPRAVVSDPPQRLSSSNVGHGLLTKMGWEPGTALGLSSSDNDTNHLLEPIQPKHTTNRAGLGVASTSR</sequence>
<comment type="caution">
    <text evidence="4">The sequence shown here is derived from an EMBL/GenBank/DDBJ whole genome shotgun (WGS) entry which is preliminary data.</text>
</comment>
<feature type="compositionally biased region" description="Low complexity" evidence="1">
    <location>
        <begin position="268"/>
        <end position="277"/>
    </location>
</feature>
<dbReference type="EMBL" id="JACGCI010000023">
    <property type="protein sequence ID" value="KAF6757260.1"/>
    <property type="molecule type" value="Genomic_DNA"/>
</dbReference>
<evidence type="ECO:0000259" key="2">
    <source>
        <dbReference type="PROSITE" id="PS50006"/>
    </source>
</evidence>
<gene>
    <name evidence="4" type="ORF">DFP72DRAFT_1168503</name>
</gene>
<dbReference type="InterPro" id="IPR053027">
    <property type="entry name" value="AGGF1"/>
</dbReference>
<dbReference type="SUPFAM" id="SSF49879">
    <property type="entry name" value="SMAD/FHA domain"/>
    <property type="match status" value="1"/>
</dbReference>
<evidence type="ECO:0000259" key="3">
    <source>
        <dbReference type="PROSITE" id="PS50174"/>
    </source>
</evidence>
<dbReference type="AlphaFoldDB" id="A0A8H6I1M1"/>
<dbReference type="GO" id="GO:0003676">
    <property type="term" value="F:nucleic acid binding"/>
    <property type="evidence" value="ECO:0007669"/>
    <property type="project" value="InterPro"/>
</dbReference>
<feature type="domain" description="FHA" evidence="2">
    <location>
        <begin position="92"/>
        <end position="149"/>
    </location>
</feature>
<dbReference type="OrthoDB" id="21470at2759"/>
<feature type="region of interest" description="Disordered" evidence="1">
    <location>
        <begin position="314"/>
        <end position="350"/>
    </location>
</feature>
<dbReference type="Proteomes" id="UP000521943">
    <property type="component" value="Unassembled WGS sequence"/>
</dbReference>
<evidence type="ECO:0000313" key="4">
    <source>
        <dbReference type="EMBL" id="KAF6757260.1"/>
    </source>
</evidence>